<evidence type="ECO:0000259" key="10">
    <source>
        <dbReference type="SMART" id="SM00387"/>
    </source>
</evidence>
<dbReference type="EC" id="2.7.13.3" evidence="2"/>
<keyword evidence="9" id="KW-1133">Transmembrane helix</keyword>
<dbReference type="Gene3D" id="3.30.565.10">
    <property type="entry name" value="Histidine kinase-like ATPase, C-terminal domain"/>
    <property type="match status" value="1"/>
</dbReference>
<feature type="transmembrane region" description="Helical" evidence="9">
    <location>
        <begin position="180"/>
        <end position="206"/>
    </location>
</feature>
<evidence type="ECO:0000313" key="11">
    <source>
        <dbReference type="EMBL" id="KAA9323742.1"/>
    </source>
</evidence>
<dbReference type="PANTHER" id="PTHR24421">
    <property type="entry name" value="NITRATE/NITRITE SENSOR PROTEIN NARX-RELATED"/>
    <property type="match status" value="1"/>
</dbReference>
<dbReference type="SMART" id="SM00387">
    <property type="entry name" value="HATPase_c"/>
    <property type="match status" value="1"/>
</dbReference>
<dbReference type="EMBL" id="JBBVUL010000011">
    <property type="protein sequence ID" value="MEL0565531.1"/>
    <property type="molecule type" value="Genomic_DNA"/>
</dbReference>
<dbReference type="InterPro" id="IPR036890">
    <property type="entry name" value="HATPase_C_sf"/>
</dbReference>
<dbReference type="InterPro" id="IPR011712">
    <property type="entry name" value="Sig_transdc_His_kin_sub3_dim/P"/>
</dbReference>
<dbReference type="Pfam" id="PF07730">
    <property type="entry name" value="HisKA_3"/>
    <property type="match status" value="1"/>
</dbReference>
<reference evidence="11 13" key="1">
    <citation type="submission" date="2019-09" db="EMBL/GenBank/DDBJ databases">
        <title>Draft genome sequence assemblies of isolates from the urinary tract.</title>
        <authorList>
            <person name="Mores C.R."/>
            <person name="Putonti C."/>
            <person name="Wolfe A.J."/>
        </authorList>
    </citation>
    <scope>NUCLEOTIDE SEQUENCE [LARGE SCALE GENOMIC DNA]</scope>
    <source>
        <strain evidence="11 13">UMB246</strain>
    </source>
</reference>
<protein>
    <recommendedName>
        <fullName evidence="2">histidine kinase</fullName>
        <ecNumber evidence="2">2.7.13.3</ecNumber>
    </recommendedName>
</protein>
<evidence type="ECO:0000313" key="12">
    <source>
        <dbReference type="EMBL" id="MEL0565531.1"/>
    </source>
</evidence>
<dbReference type="OrthoDB" id="9760839at2"/>
<sequence>MKGSFKKLIAFRRVLVWLNLIAVLFNSSVFYLASVYIVQSNMSFEFLNKINFLPGAPLTIFWSSTLSYLLLAIVMTYRHYFKKDEEHNSRLLLIEFFLTILVFWNLRFTYNGVILLYFVDLFISLRNKEPSRQLNLWLGMAVFILVIFSLTDTVLIENISNIPQLDTYIEFLPLATKTTVILISNVLNVVNLIIFMGILVLYAIYLHNREYEIKEKLAKAAQTNLELKNYAALSSHIAEDRERKRIARDLHDSVGHALTGVIAGVDAAKVLIDLNPEKAKEQLTKVSQVVKQGLEGIRAALNKLRPGALENYTLQAALKKMLSEYSELSQMKFDFQYEWGSAEFEKTTEDVIFRIVEESVTNALRHGHASQVSIHFLVNKNYQILIKDNGSGCSKIKPGFGLTQMKERVAIIGGHIEFKSGDGFEIKVEIPKEGANHD</sequence>
<evidence type="ECO:0000256" key="1">
    <source>
        <dbReference type="ARBA" id="ARBA00000085"/>
    </source>
</evidence>
<dbReference type="InterPro" id="IPR003594">
    <property type="entry name" value="HATPase_dom"/>
</dbReference>
<dbReference type="GO" id="GO:0046983">
    <property type="term" value="F:protein dimerization activity"/>
    <property type="evidence" value="ECO:0007669"/>
    <property type="project" value="InterPro"/>
</dbReference>
<keyword evidence="7" id="KW-0067">ATP-binding</keyword>
<organism evidence="11 13">
    <name type="scientific">Lactobacillus jensenii</name>
    <dbReference type="NCBI Taxonomy" id="109790"/>
    <lineage>
        <taxon>Bacteria</taxon>
        <taxon>Bacillati</taxon>
        <taxon>Bacillota</taxon>
        <taxon>Bacilli</taxon>
        <taxon>Lactobacillales</taxon>
        <taxon>Lactobacillaceae</taxon>
        <taxon>Lactobacillus</taxon>
    </lineage>
</organism>
<evidence type="ECO:0000256" key="3">
    <source>
        <dbReference type="ARBA" id="ARBA00022553"/>
    </source>
</evidence>
<evidence type="ECO:0000313" key="13">
    <source>
        <dbReference type="Proteomes" id="UP000327236"/>
    </source>
</evidence>
<keyword evidence="6 11" id="KW-0418">Kinase</keyword>
<keyword evidence="14" id="KW-1185">Reference proteome</keyword>
<comment type="catalytic activity">
    <reaction evidence="1">
        <text>ATP + protein L-histidine = ADP + protein N-phospho-L-histidine.</text>
        <dbReference type="EC" id="2.7.13.3"/>
    </reaction>
</comment>
<keyword evidence="4" id="KW-0808">Transferase</keyword>
<evidence type="ECO:0000256" key="5">
    <source>
        <dbReference type="ARBA" id="ARBA00022741"/>
    </source>
</evidence>
<feature type="transmembrane region" description="Helical" evidence="9">
    <location>
        <begin position="58"/>
        <end position="77"/>
    </location>
</feature>
<gene>
    <name evidence="12" type="ORF">AAC431_06300</name>
    <name evidence="11" type="ORF">F6H94_01930</name>
</gene>
<evidence type="ECO:0000256" key="8">
    <source>
        <dbReference type="ARBA" id="ARBA00023012"/>
    </source>
</evidence>
<keyword evidence="9" id="KW-0812">Transmembrane</keyword>
<dbReference type="KEGG" id="lje:BUE77_00320"/>
<dbReference type="Proteomes" id="UP001385848">
    <property type="component" value="Unassembled WGS sequence"/>
</dbReference>
<feature type="domain" description="Histidine kinase/HSP90-like ATPase" evidence="10">
    <location>
        <begin position="347"/>
        <end position="434"/>
    </location>
</feature>
<evidence type="ECO:0000256" key="9">
    <source>
        <dbReference type="SAM" id="Phobius"/>
    </source>
</evidence>
<dbReference type="GO" id="GO:0000155">
    <property type="term" value="F:phosphorelay sensor kinase activity"/>
    <property type="evidence" value="ECO:0007669"/>
    <property type="project" value="InterPro"/>
</dbReference>
<evidence type="ECO:0000256" key="6">
    <source>
        <dbReference type="ARBA" id="ARBA00022777"/>
    </source>
</evidence>
<comment type="caution">
    <text evidence="11">The sequence shown here is derived from an EMBL/GenBank/DDBJ whole genome shotgun (WGS) entry which is preliminary data.</text>
</comment>
<dbReference type="PANTHER" id="PTHR24421:SF10">
    <property type="entry name" value="NITRATE_NITRITE SENSOR PROTEIN NARQ"/>
    <property type="match status" value="1"/>
</dbReference>
<keyword evidence="5" id="KW-0547">Nucleotide-binding</keyword>
<dbReference type="RefSeq" id="WP_006588341.1">
    <property type="nucleotide sequence ID" value="NZ_CATOUV010000001.1"/>
</dbReference>
<dbReference type="Pfam" id="PF02518">
    <property type="entry name" value="HATPase_c"/>
    <property type="match status" value="1"/>
</dbReference>
<dbReference type="GO" id="GO:0016020">
    <property type="term" value="C:membrane"/>
    <property type="evidence" value="ECO:0007669"/>
    <property type="project" value="InterPro"/>
</dbReference>
<keyword evidence="8" id="KW-0902">Two-component regulatory system</keyword>
<dbReference type="EMBL" id="VYWW01000006">
    <property type="protein sequence ID" value="KAA9323742.1"/>
    <property type="molecule type" value="Genomic_DNA"/>
</dbReference>
<keyword evidence="9" id="KW-0472">Membrane</keyword>
<dbReference type="InterPro" id="IPR050482">
    <property type="entry name" value="Sensor_HK_TwoCompSys"/>
</dbReference>
<dbReference type="GeneID" id="31742140"/>
<proteinExistence type="predicted"/>
<accession>A0A5N1IDP9</accession>
<dbReference type="Proteomes" id="UP000327236">
    <property type="component" value="Unassembled WGS sequence"/>
</dbReference>
<dbReference type="AlphaFoldDB" id="A0A5N1IDP9"/>
<evidence type="ECO:0000313" key="14">
    <source>
        <dbReference type="Proteomes" id="UP001385848"/>
    </source>
</evidence>
<dbReference type="SUPFAM" id="SSF55874">
    <property type="entry name" value="ATPase domain of HSP90 chaperone/DNA topoisomerase II/histidine kinase"/>
    <property type="match status" value="1"/>
</dbReference>
<keyword evidence="3" id="KW-0597">Phosphoprotein</keyword>
<dbReference type="Gene3D" id="1.20.5.1930">
    <property type="match status" value="1"/>
</dbReference>
<evidence type="ECO:0000256" key="4">
    <source>
        <dbReference type="ARBA" id="ARBA00022679"/>
    </source>
</evidence>
<dbReference type="GO" id="GO:0005524">
    <property type="term" value="F:ATP binding"/>
    <property type="evidence" value="ECO:0007669"/>
    <property type="project" value="UniProtKB-KW"/>
</dbReference>
<feature type="transmembrane region" description="Helical" evidence="9">
    <location>
        <begin position="14"/>
        <end position="38"/>
    </location>
</feature>
<name>A0A5N1IDP9_LACJE</name>
<evidence type="ECO:0000256" key="2">
    <source>
        <dbReference type="ARBA" id="ARBA00012438"/>
    </source>
</evidence>
<reference evidence="12 14" key="2">
    <citation type="submission" date="2024-04" db="EMBL/GenBank/DDBJ databases">
        <title>Three lactobacilli isolated from voided urine samples from females with type 2 diabetes.</title>
        <authorList>
            <person name="Kula A."/>
            <person name="Stegman N."/>
            <person name="Putonti C."/>
        </authorList>
    </citation>
    <scope>NUCLEOTIDE SEQUENCE [LARGE SCALE GENOMIC DNA]</scope>
    <source>
        <strain evidence="12 14">1855</strain>
    </source>
</reference>
<dbReference type="CDD" id="cd16917">
    <property type="entry name" value="HATPase_UhpB-NarQ-NarX-like"/>
    <property type="match status" value="1"/>
</dbReference>
<feature type="transmembrane region" description="Helical" evidence="9">
    <location>
        <begin position="134"/>
        <end position="156"/>
    </location>
</feature>
<evidence type="ECO:0000256" key="7">
    <source>
        <dbReference type="ARBA" id="ARBA00022840"/>
    </source>
</evidence>